<dbReference type="Pfam" id="PF08222">
    <property type="entry name" value="HTH_CodY"/>
    <property type="match status" value="1"/>
</dbReference>
<dbReference type="NCBIfam" id="NF003170">
    <property type="entry name" value="PRK04158.1"/>
    <property type="match status" value="1"/>
</dbReference>
<comment type="subcellular location">
    <subcellularLocation>
        <location evidence="7">Cytoplasm</location>
    </subcellularLocation>
</comment>
<dbReference type="InterPro" id="IPR013198">
    <property type="entry name" value="GTP_trans_reg_CodY_C"/>
</dbReference>
<evidence type="ECO:0000256" key="5">
    <source>
        <dbReference type="ARBA" id="ARBA00023163"/>
    </source>
</evidence>
<dbReference type="NCBIfam" id="TIGR02787">
    <property type="entry name" value="codY_Gpos"/>
    <property type="match status" value="1"/>
</dbReference>
<comment type="similarity">
    <text evidence="7">Belongs to the CodY family.</text>
</comment>
<dbReference type="SUPFAM" id="SSF46785">
    <property type="entry name" value="Winged helix' DNA-binding domain"/>
    <property type="match status" value="1"/>
</dbReference>
<dbReference type="InterPro" id="IPR029016">
    <property type="entry name" value="GAF-like_dom_sf"/>
</dbReference>
<feature type="DNA-binding region" description="H-T-H motif" evidence="7">
    <location>
        <begin position="204"/>
        <end position="223"/>
    </location>
</feature>
<feature type="domain" description="Global transcriptional regulator CodY C-terminal" evidence="9">
    <location>
        <begin position="199"/>
        <end position="255"/>
    </location>
</feature>
<evidence type="ECO:0000256" key="4">
    <source>
        <dbReference type="ARBA" id="ARBA00023125"/>
    </source>
</evidence>
<evidence type="ECO:0000256" key="7">
    <source>
        <dbReference type="HAMAP-Rule" id="MF_00621"/>
    </source>
</evidence>
<proteinExistence type="inferred from homology"/>
<dbReference type="Pfam" id="PF06018">
    <property type="entry name" value="CodY"/>
    <property type="match status" value="1"/>
</dbReference>
<accession>A0ABS4IW90</accession>
<dbReference type="InterPro" id="IPR036388">
    <property type="entry name" value="WH-like_DNA-bd_sf"/>
</dbReference>
<dbReference type="InterPro" id="IPR010312">
    <property type="entry name" value="Transc_reg_CodY_N"/>
</dbReference>
<dbReference type="InterPro" id="IPR014154">
    <property type="entry name" value="CodY"/>
</dbReference>
<evidence type="ECO:0000259" key="9">
    <source>
        <dbReference type="Pfam" id="PF08222"/>
    </source>
</evidence>
<dbReference type="PIRSF" id="PIRSF011572">
    <property type="entry name" value="GTP_sensing_CodY"/>
    <property type="match status" value="1"/>
</dbReference>
<dbReference type="Gene3D" id="3.30.450.40">
    <property type="match status" value="1"/>
</dbReference>
<organism evidence="10 11">
    <name type="scientific">Paenibacillus eucommiae</name>
    <dbReference type="NCBI Taxonomy" id="1355755"/>
    <lineage>
        <taxon>Bacteria</taxon>
        <taxon>Bacillati</taxon>
        <taxon>Bacillota</taxon>
        <taxon>Bacilli</taxon>
        <taxon>Bacillales</taxon>
        <taxon>Paenibacillaceae</taxon>
        <taxon>Paenibacillus</taxon>
    </lineage>
</organism>
<dbReference type="EMBL" id="JAGGLB010000008">
    <property type="protein sequence ID" value="MBP1991345.1"/>
    <property type="molecule type" value="Genomic_DNA"/>
</dbReference>
<evidence type="ECO:0000259" key="8">
    <source>
        <dbReference type="Pfam" id="PF06018"/>
    </source>
</evidence>
<reference evidence="10 11" key="1">
    <citation type="submission" date="2021-03" db="EMBL/GenBank/DDBJ databases">
        <title>Genomic Encyclopedia of Type Strains, Phase IV (KMG-IV): sequencing the most valuable type-strain genomes for metagenomic binning, comparative biology and taxonomic classification.</title>
        <authorList>
            <person name="Goeker M."/>
        </authorList>
    </citation>
    <scope>NUCLEOTIDE SEQUENCE [LARGE SCALE GENOMIC DNA]</scope>
    <source>
        <strain evidence="10 11">DSM 26048</strain>
    </source>
</reference>
<dbReference type="InterPro" id="IPR036390">
    <property type="entry name" value="WH_DNA-bd_sf"/>
</dbReference>
<protein>
    <recommendedName>
        <fullName evidence="6 7">Global transcriptional regulator CodY</fullName>
    </recommendedName>
</protein>
<feature type="region of interest" description="GAF domain" evidence="7">
    <location>
        <begin position="1"/>
        <end position="156"/>
    </location>
</feature>
<dbReference type="Gene3D" id="1.10.10.10">
    <property type="entry name" value="Winged helix-like DNA-binding domain superfamily/Winged helix DNA-binding domain"/>
    <property type="match status" value="1"/>
</dbReference>
<gene>
    <name evidence="7" type="primary">codY</name>
    <name evidence="10" type="ORF">J2Z66_002952</name>
</gene>
<dbReference type="PANTHER" id="PTHR40062:SF1">
    <property type="entry name" value="GLOBAL TRANSCRIPTIONAL REGULATOR CODY"/>
    <property type="match status" value="1"/>
</dbReference>
<evidence type="ECO:0000256" key="6">
    <source>
        <dbReference type="ARBA" id="ARBA00034538"/>
    </source>
</evidence>
<dbReference type="PANTHER" id="PTHR40062">
    <property type="entry name" value="GTP-SENSING TRANSCRIPTIONAL PLEIOTROPIC REPRESSOR CODY"/>
    <property type="match status" value="1"/>
</dbReference>
<dbReference type="HAMAP" id="MF_00621">
    <property type="entry name" value="HTH_type_CodY"/>
    <property type="match status" value="1"/>
</dbReference>
<sequence length="264" mass="29452">MSLLNKTRRLNRLLQKGVGNAVSFMEMTEVLRDIVNANIYVVSRKGKILGHAITSEIVSSELNRAILQEGRFPVESNNFLMKIEETSSNLDENGPYFYFTEQMKNVFEYKYMTIVPVIGGGERLGTLILTRSESPFVDDDLILAEYGSTVVAMEILRDRAEELEVEARGKAVVQVAIGSLSFSEMEAVEHIFEELQGKEGLLVASKIADRVGITRSVIVNALRKLESAGVIETRSLGMKGTYIRILNEQLVQGIELLKSKPNFS</sequence>
<keyword evidence="1 7" id="KW-0963">Cytoplasm</keyword>
<name>A0ABS4IW90_9BACL</name>
<evidence type="ECO:0000256" key="1">
    <source>
        <dbReference type="ARBA" id="ARBA00022490"/>
    </source>
</evidence>
<evidence type="ECO:0000256" key="2">
    <source>
        <dbReference type="ARBA" id="ARBA00022491"/>
    </source>
</evidence>
<keyword evidence="5 7" id="KW-0804">Transcription</keyword>
<comment type="function">
    <text evidence="7">DNA-binding global transcriptional regulator which is involved in the adaptive response to starvation and acts by directly or indirectly controlling the expression of numerous genes in response to nutrient availability. During rapid exponential growth, CodY is highly active and represses genes whose products allow adaptation to nutrient depletion.</text>
</comment>
<evidence type="ECO:0000313" key="11">
    <source>
        <dbReference type="Proteomes" id="UP001519287"/>
    </source>
</evidence>
<feature type="domain" description="Global transcriptional regulator CodY N-terminal" evidence="8">
    <location>
        <begin position="2"/>
        <end position="179"/>
    </location>
</feature>
<keyword evidence="11" id="KW-1185">Reference proteome</keyword>
<evidence type="ECO:0000256" key="3">
    <source>
        <dbReference type="ARBA" id="ARBA00023015"/>
    </source>
</evidence>
<keyword evidence="3 7" id="KW-0805">Transcription regulation</keyword>
<dbReference type="RefSeq" id="WP_209972099.1">
    <property type="nucleotide sequence ID" value="NZ_JAGGLB010000008.1"/>
</dbReference>
<keyword evidence="2 7" id="KW-0678">Repressor</keyword>
<comment type="caution">
    <text evidence="10">The sequence shown here is derived from an EMBL/GenBank/DDBJ whole genome shotgun (WGS) entry which is preliminary data.</text>
</comment>
<evidence type="ECO:0000313" key="10">
    <source>
        <dbReference type="EMBL" id="MBP1991345.1"/>
    </source>
</evidence>
<dbReference type="Proteomes" id="UP001519287">
    <property type="component" value="Unassembled WGS sequence"/>
</dbReference>
<keyword evidence="4 7" id="KW-0238">DNA-binding</keyword>